<sequence length="408" mass="45712">MAKWLKDYLNFGSRRDPPQPPRPDYSESEILRAYRAQKELDFEDPYQHSDKEHQNGGFGFCNATVSIPSFPAFGSVPNGGEVKVVSPKHRLIKVDSQEFGRCKIPLSPVTVQEEPVVPSAPAASEADADYADPFDAHPHPRAGINREPKSAPADCCSYMEPFEAQRIISELQHSMMANRSGSGDGSQLYDNPYEERTRQHHRAAPPQNIQGGLVEDKESRLPQDDERPADEYDQPWEWKKDNISKALAVQFEGAERERSRAQTDQSRLTKTGATSTTSEATTLRLVGDIPPLLGERVDPSLPLEKQVWYHGALSRAEAESLLTLCKESSYLVRNSQTCRNDFSLSLRSCKGFMHMKFTQSADGCYVLGENSPPFTTIPEVITYYTTHKLPIRGAEHMSLLYPVPVQTL</sequence>
<reference evidence="7" key="2">
    <citation type="submission" date="2025-09" db="UniProtKB">
        <authorList>
            <consortium name="Ensembl"/>
        </authorList>
    </citation>
    <scope>IDENTIFICATION</scope>
</reference>
<feature type="compositionally biased region" description="Low complexity" evidence="5">
    <location>
        <begin position="113"/>
        <end position="125"/>
    </location>
</feature>
<evidence type="ECO:0000313" key="8">
    <source>
        <dbReference type="Proteomes" id="UP000261340"/>
    </source>
</evidence>
<evidence type="ECO:0000256" key="5">
    <source>
        <dbReference type="SAM" id="MobiDB-lite"/>
    </source>
</evidence>
<organism evidence="7 8">
    <name type="scientific">Amphilophus citrinellus</name>
    <name type="common">Midas cichlid</name>
    <name type="synonym">Cichlasoma citrinellum</name>
    <dbReference type="NCBI Taxonomy" id="61819"/>
    <lineage>
        <taxon>Eukaryota</taxon>
        <taxon>Metazoa</taxon>
        <taxon>Chordata</taxon>
        <taxon>Craniata</taxon>
        <taxon>Vertebrata</taxon>
        <taxon>Euteleostomi</taxon>
        <taxon>Actinopterygii</taxon>
        <taxon>Neopterygii</taxon>
        <taxon>Teleostei</taxon>
        <taxon>Neoteleostei</taxon>
        <taxon>Acanthomorphata</taxon>
        <taxon>Ovalentaria</taxon>
        <taxon>Cichlomorphae</taxon>
        <taxon>Cichliformes</taxon>
        <taxon>Cichlidae</taxon>
        <taxon>New World cichlids</taxon>
        <taxon>Cichlasomatinae</taxon>
        <taxon>Heroini</taxon>
        <taxon>Amphilophus</taxon>
    </lineage>
</organism>
<dbReference type="GO" id="GO:0007165">
    <property type="term" value="P:signal transduction"/>
    <property type="evidence" value="ECO:0007669"/>
    <property type="project" value="UniProtKB-ARBA"/>
</dbReference>
<keyword evidence="2" id="KW-0053">Apoptosis</keyword>
<evidence type="ECO:0000256" key="2">
    <source>
        <dbReference type="ARBA" id="ARBA00022703"/>
    </source>
</evidence>
<feature type="compositionally biased region" description="Basic and acidic residues" evidence="5">
    <location>
        <begin position="134"/>
        <end position="149"/>
    </location>
</feature>
<dbReference type="SUPFAM" id="SSF55550">
    <property type="entry name" value="SH2 domain"/>
    <property type="match status" value="1"/>
</dbReference>
<dbReference type="GO" id="GO:0001784">
    <property type="term" value="F:phosphotyrosine residue binding"/>
    <property type="evidence" value="ECO:0007669"/>
    <property type="project" value="TreeGrafter"/>
</dbReference>
<evidence type="ECO:0000256" key="1">
    <source>
        <dbReference type="ARBA" id="ARBA00022553"/>
    </source>
</evidence>
<dbReference type="Gene3D" id="3.30.505.10">
    <property type="entry name" value="SH2 domain"/>
    <property type="match status" value="1"/>
</dbReference>
<dbReference type="SMART" id="SM00252">
    <property type="entry name" value="SH2"/>
    <property type="match status" value="1"/>
</dbReference>
<dbReference type="InterPro" id="IPR000980">
    <property type="entry name" value="SH2"/>
</dbReference>
<feature type="region of interest" description="Disordered" evidence="5">
    <location>
        <begin position="252"/>
        <end position="276"/>
    </location>
</feature>
<feature type="compositionally biased region" description="Basic and acidic residues" evidence="5">
    <location>
        <begin position="214"/>
        <end position="237"/>
    </location>
</feature>
<dbReference type="PROSITE" id="PS50001">
    <property type="entry name" value="SH2"/>
    <property type="match status" value="1"/>
</dbReference>
<dbReference type="Pfam" id="PF00017">
    <property type="entry name" value="SH2"/>
    <property type="match status" value="1"/>
</dbReference>
<dbReference type="PANTHER" id="PTHR15127:SF33">
    <property type="entry name" value="SH2 DOMAIN-CONTAINING ADAPTER PROTEIN D"/>
    <property type="match status" value="1"/>
</dbReference>
<dbReference type="OMA" id="MMANRSG"/>
<dbReference type="GO" id="GO:0006915">
    <property type="term" value="P:apoptotic process"/>
    <property type="evidence" value="ECO:0007669"/>
    <property type="project" value="UniProtKB-KW"/>
</dbReference>
<feature type="region of interest" description="Disordered" evidence="5">
    <location>
        <begin position="111"/>
        <end position="150"/>
    </location>
</feature>
<reference evidence="7" key="1">
    <citation type="submission" date="2025-08" db="UniProtKB">
        <authorList>
            <consortium name="Ensembl"/>
        </authorList>
    </citation>
    <scope>IDENTIFICATION</scope>
</reference>
<dbReference type="FunFam" id="3.30.505.10:FF:000021">
    <property type="entry name" value="Putative SH2 domain-containing adapter protein F"/>
    <property type="match status" value="1"/>
</dbReference>
<dbReference type="Ensembl" id="ENSACIT00000023654.1">
    <property type="protein sequence ID" value="ENSACIP00000023044.1"/>
    <property type="gene ID" value="ENSACIG00000017884.1"/>
</dbReference>
<dbReference type="CDD" id="cd09945">
    <property type="entry name" value="SH2_SHB_SHD_SHE_SHF_like"/>
    <property type="match status" value="1"/>
</dbReference>
<dbReference type="AlphaFoldDB" id="A0A3Q0SDN1"/>
<evidence type="ECO:0000259" key="6">
    <source>
        <dbReference type="PROSITE" id="PS50001"/>
    </source>
</evidence>
<feature type="domain" description="SH2" evidence="6">
    <location>
        <begin position="308"/>
        <end position="403"/>
    </location>
</feature>
<keyword evidence="1" id="KW-0597">Phosphoprotein</keyword>
<dbReference type="STRING" id="61819.ENSACIP00000023044"/>
<name>A0A3Q0SDN1_AMPCI</name>
<dbReference type="GeneTree" id="ENSGT00940000159004"/>
<dbReference type="InterPro" id="IPR036860">
    <property type="entry name" value="SH2_dom_sf"/>
</dbReference>
<dbReference type="InterPro" id="IPR051846">
    <property type="entry name" value="SH2_domain_adapters"/>
</dbReference>
<evidence type="ECO:0000256" key="4">
    <source>
        <dbReference type="PROSITE-ProRule" id="PRU00191"/>
    </source>
</evidence>
<keyword evidence="3 4" id="KW-0727">SH2 domain</keyword>
<dbReference type="PRINTS" id="PR00401">
    <property type="entry name" value="SH2DOMAIN"/>
</dbReference>
<protein>
    <submittedName>
        <fullName evidence="7">Src homology 2 domain containing transforming protein D, a</fullName>
    </submittedName>
</protein>
<proteinExistence type="predicted"/>
<dbReference type="Proteomes" id="UP000261340">
    <property type="component" value="Unplaced"/>
</dbReference>
<keyword evidence="8" id="KW-1185">Reference proteome</keyword>
<dbReference type="PANTHER" id="PTHR15127">
    <property type="entry name" value="HEAVYWEIGHT, ISOFORM A"/>
    <property type="match status" value="1"/>
</dbReference>
<evidence type="ECO:0000256" key="3">
    <source>
        <dbReference type="ARBA" id="ARBA00022999"/>
    </source>
</evidence>
<evidence type="ECO:0000313" key="7">
    <source>
        <dbReference type="Ensembl" id="ENSACIP00000023044.1"/>
    </source>
</evidence>
<feature type="region of interest" description="Disordered" evidence="5">
    <location>
        <begin position="177"/>
        <end position="237"/>
    </location>
</feature>
<accession>A0A3Q0SDN1</accession>